<name>A0A9D1AHP2_9FIRM</name>
<reference evidence="1" key="1">
    <citation type="submission" date="2020-10" db="EMBL/GenBank/DDBJ databases">
        <authorList>
            <person name="Gilroy R."/>
        </authorList>
    </citation>
    <scope>NUCLEOTIDE SEQUENCE</scope>
    <source>
        <strain evidence="1">ChiW25-3613</strain>
    </source>
</reference>
<evidence type="ECO:0000313" key="1">
    <source>
        <dbReference type="EMBL" id="HIR39354.1"/>
    </source>
</evidence>
<gene>
    <name evidence="1" type="ORF">IAB90_03125</name>
</gene>
<dbReference type="Gene3D" id="3.20.20.140">
    <property type="entry name" value="Metal-dependent hydrolases"/>
    <property type="match status" value="1"/>
</dbReference>
<sequence>MNYIDMHCDTLTFASDKGLSLRKNNLQLDFERLCAAGCAAQCFAIFMQGGTREKFYEYAAFFRREICESSDICAPVLCCADLETAITEGKPGCILTAENIGFISSPADIAGLYAAGVRMASLVWNDENALAYPNLKFRGGKPDFRSREERGLKPRGRDAADALDNAGIIIDVSHLSDGGLSDLLRGRKKPLVASHSNAFALHPVSRNLTDGQIRGIADCGGIAAINFCLDFSGGENAMEGALLHVAHIIDVGGEDCAAIGSDFDGMLPQAGMESCEGMPVLLRRIAEKFGPRIAEKVARGNFERVFRDVCG</sequence>
<proteinExistence type="predicted"/>
<organism evidence="1 2">
    <name type="scientific">Candidatus Coproplasma stercoripullorum</name>
    <dbReference type="NCBI Taxonomy" id="2840751"/>
    <lineage>
        <taxon>Bacteria</taxon>
        <taxon>Bacillati</taxon>
        <taxon>Bacillota</taxon>
        <taxon>Clostridia</taxon>
        <taxon>Eubacteriales</taxon>
        <taxon>Candidatus Coproplasma</taxon>
    </lineage>
</organism>
<dbReference type="InterPro" id="IPR032466">
    <property type="entry name" value="Metal_Hydrolase"/>
</dbReference>
<comment type="caution">
    <text evidence="1">The sequence shown here is derived from an EMBL/GenBank/DDBJ whole genome shotgun (WGS) entry which is preliminary data.</text>
</comment>
<dbReference type="SUPFAM" id="SSF51556">
    <property type="entry name" value="Metallo-dependent hydrolases"/>
    <property type="match status" value="1"/>
</dbReference>
<accession>A0A9D1AHP2</accession>
<dbReference type="GO" id="GO:0070573">
    <property type="term" value="F:metallodipeptidase activity"/>
    <property type="evidence" value="ECO:0007669"/>
    <property type="project" value="InterPro"/>
</dbReference>
<dbReference type="Pfam" id="PF01244">
    <property type="entry name" value="Peptidase_M19"/>
    <property type="match status" value="1"/>
</dbReference>
<protein>
    <submittedName>
        <fullName evidence="1">Membrane dipeptidase</fullName>
    </submittedName>
</protein>
<dbReference type="PROSITE" id="PS51365">
    <property type="entry name" value="RENAL_DIPEPTIDASE_2"/>
    <property type="match status" value="1"/>
</dbReference>
<evidence type="ECO:0000313" key="2">
    <source>
        <dbReference type="Proteomes" id="UP000824179"/>
    </source>
</evidence>
<dbReference type="PANTHER" id="PTHR10443">
    <property type="entry name" value="MICROSOMAL DIPEPTIDASE"/>
    <property type="match status" value="1"/>
</dbReference>
<dbReference type="EMBL" id="DVHB01000058">
    <property type="protein sequence ID" value="HIR39354.1"/>
    <property type="molecule type" value="Genomic_DNA"/>
</dbReference>
<reference evidence="1" key="2">
    <citation type="journal article" date="2021" name="PeerJ">
        <title>Extensive microbial diversity within the chicken gut microbiome revealed by metagenomics and culture.</title>
        <authorList>
            <person name="Gilroy R."/>
            <person name="Ravi A."/>
            <person name="Getino M."/>
            <person name="Pursley I."/>
            <person name="Horton D.L."/>
            <person name="Alikhan N.F."/>
            <person name="Baker D."/>
            <person name="Gharbi K."/>
            <person name="Hall N."/>
            <person name="Watson M."/>
            <person name="Adriaenssens E.M."/>
            <person name="Foster-Nyarko E."/>
            <person name="Jarju S."/>
            <person name="Secka A."/>
            <person name="Antonio M."/>
            <person name="Oren A."/>
            <person name="Chaudhuri R.R."/>
            <person name="La Ragione R."/>
            <person name="Hildebrand F."/>
            <person name="Pallen M.J."/>
        </authorList>
    </citation>
    <scope>NUCLEOTIDE SEQUENCE</scope>
    <source>
        <strain evidence="1">ChiW25-3613</strain>
    </source>
</reference>
<dbReference type="Proteomes" id="UP000824179">
    <property type="component" value="Unassembled WGS sequence"/>
</dbReference>
<dbReference type="AlphaFoldDB" id="A0A9D1AHP2"/>
<dbReference type="InterPro" id="IPR008257">
    <property type="entry name" value="Pept_M19"/>
</dbReference>
<dbReference type="PANTHER" id="PTHR10443:SF12">
    <property type="entry name" value="DIPEPTIDASE"/>
    <property type="match status" value="1"/>
</dbReference>
<dbReference type="GO" id="GO:0006508">
    <property type="term" value="P:proteolysis"/>
    <property type="evidence" value="ECO:0007669"/>
    <property type="project" value="InterPro"/>
</dbReference>